<dbReference type="PANTHER" id="PTHR28047">
    <property type="entry name" value="PROTEIN DCG1"/>
    <property type="match status" value="1"/>
</dbReference>
<protein>
    <submittedName>
        <fullName evidence="2">Hydantoin racemase</fullName>
    </submittedName>
</protein>
<evidence type="ECO:0000256" key="1">
    <source>
        <dbReference type="ARBA" id="ARBA00038414"/>
    </source>
</evidence>
<sequence>MSFQLVRPRPTRILVLNPNSSQSMTDGLKPVINSVDLGPTVEIHTYTAPSPSPPSINDADDILTSTDVVCRDLPEWDPAEPPRWDGVLVACFSVHPLVARFAPLVAAVNIFEAAVLRAMSLTYVHRGDKWGIVTTGKFWEEHLTEGVAEILGTGVPSGSGAKVPGGERFAGVESTGLNASDFHHGVDPAVVTKKIREATQRLLAKGTRDCRVSCIVMGCAGMAGLEETIRSAVCETEGEKFAYGVLHVVDGVRAGIVQIDQMIKDSRLRPRQAY</sequence>
<comment type="similarity">
    <text evidence="1">Belongs to the HyuE racemase family.</text>
</comment>
<dbReference type="Pfam" id="PF01177">
    <property type="entry name" value="Asp_Glu_race"/>
    <property type="match status" value="1"/>
</dbReference>
<organism evidence="2 3">
    <name type="scientific">Apiospora marii</name>
    <dbReference type="NCBI Taxonomy" id="335849"/>
    <lineage>
        <taxon>Eukaryota</taxon>
        <taxon>Fungi</taxon>
        <taxon>Dikarya</taxon>
        <taxon>Ascomycota</taxon>
        <taxon>Pezizomycotina</taxon>
        <taxon>Sordariomycetes</taxon>
        <taxon>Xylariomycetidae</taxon>
        <taxon>Amphisphaeriales</taxon>
        <taxon>Apiosporaceae</taxon>
        <taxon>Apiospora</taxon>
    </lineage>
</organism>
<accession>A0ABR1STV4</accession>
<dbReference type="InterPro" id="IPR015942">
    <property type="entry name" value="Asp/Glu/hydantoin_racemase"/>
</dbReference>
<dbReference type="InterPro" id="IPR053714">
    <property type="entry name" value="Iso_Racemase_Enz_sf"/>
</dbReference>
<dbReference type="InterPro" id="IPR052186">
    <property type="entry name" value="Hydantoin_racemase-like"/>
</dbReference>
<proteinExistence type="inferred from homology"/>
<dbReference type="EMBL" id="JAQQWI010000002">
    <property type="protein sequence ID" value="KAK8037763.1"/>
    <property type="molecule type" value="Genomic_DNA"/>
</dbReference>
<dbReference type="PANTHER" id="PTHR28047:SF5">
    <property type="entry name" value="PROTEIN DCG1"/>
    <property type="match status" value="1"/>
</dbReference>
<comment type="caution">
    <text evidence="2">The sequence shown here is derived from an EMBL/GenBank/DDBJ whole genome shotgun (WGS) entry which is preliminary data.</text>
</comment>
<keyword evidence="3" id="KW-1185">Reference proteome</keyword>
<name>A0ABR1STV4_9PEZI</name>
<dbReference type="Proteomes" id="UP001396898">
    <property type="component" value="Unassembled WGS sequence"/>
</dbReference>
<evidence type="ECO:0000313" key="3">
    <source>
        <dbReference type="Proteomes" id="UP001396898"/>
    </source>
</evidence>
<dbReference type="Gene3D" id="3.40.50.12500">
    <property type="match status" value="1"/>
</dbReference>
<evidence type="ECO:0000313" key="2">
    <source>
        <dbReference type="EMBL" id="KAK8037763.1"/>
    </source>
</evidence>
<gene>
    <name evidence="2" type="ORF">PG991_001109</name>
</gene>
<reference evidence="2 3" key="1">
    <citation type="submission" date="2023-01" db="EMBL/GenBank/DDBJ databases">
        <title>Analysis of 21 Apiospora genomes using comparative genomics revels a genus with tremendous synthesis potential of carbohydrate active enzymes and secondary metabolites.</title>
        <authorList>
            <person name="Sorensen T."/>
        </authorList>
    </citation>
    <scope>NUCLEOTIDE SEQUENCE [LARGE SCALE GENOMIC DNA]</scope>
    <source>
        <strain evidence="2 3">CBS 20057</strain>
    </source>
</reference>